<proteinExistence type="predicted"/>
<keyword evidence="1" id="KW-1003">Cell membrane</keyword>
<keyword evidence="4" id="KW-0564">Palmitate</keyword>
<name>A0A927GYT7_9BACL</name>
<dbReference type="InterPro" id="IPR006059">
    <property type="entry name" value="SBP"/>
</dbReference>
<evidence type="ECO:0000256" key="2">
    <source>
        <dbReference type="ARBA" id="ARBA00022729"/>
    </source>
</evidence>
<evidence type="ECO:0000256" key="4">
    <source>
        <dbReference type="ARBA" id="ARBA00023139"/>
    </source>
</evidence>
<evidence type="ECO:0000313" key="7">
    <source>
        <dbReference type="Proteomes" id="UP000639396"/>
    </source>
</evidence>
<evidence type="ECO:0000313" key="6">
    <source>
        <dbReference type="EMBL" id="MBD2861528.1"/>
    </source>
</evidence>
<keyword evidence="5" id="KW-0449">Lipoprotein</keyword>
<dbReference type="PANTHER" id="PTHR43649">
    <property type="entry name" value="ARABINOSE-BINDING PROTEIN-RELATED"/>
    <property type="match status" value="1"/>
</dbReference>
<dbReference type="PROSITE" id="PS51257">
    <property type="entry name" value="PROKAR_LIPOPROTEIN"/>
    <property type="match status" value="1"/>
</dbReference>
<sequence length="435" mass="49023">MRRYLSGSVFILIILGVLSACGNKEGGALNEETNISENMQEELKPVTLTLYPQVAVTKEDFQVLFAEPVRKKYPHIELMMIDKSGGNTLQNLFTAGTPPDMNLIFQGDLPQLRNMDVLEDMTELIAKHKFNLNRFEPAYIEAIKVNSDTGSEIYGIPYSVNFSALYYNIDIFNKFGVAYPEDGMTWEDAIKLANRLSRIEDNVTYRGLDPESVGRIATLLSPQKTDPATNKSNFNTDKYRKAFEMAYKIYSIPHNGYVPNKGRASFWTQQNIAMLASINVIPFLKEPSEKGLNWDIAQHPSFADNLNVYGQVDGNYIMPLKTSKHKDDIMRVIEAVTSDEAQMVSARQLARLTPLRNPDIKNALGADVPHVQGKRIRSIFKSQPAPYLKQGLYDGKSTNISNQALIDLLDGKDLNSVLRDAEEQHNKNLETEMNK</sequence>
<gene>
    <name evidence="6" type="ORF">IDH45_05930</name>
</gene>
<reference evidence="6" key="1">
    <citation type="submission" date="2020-09" db="EMBL/GenBank/DDBJ databases">
        <title>A novel bacterium of genus Paenibacillus, isolated from South China Sea.</title>
        <authorList>
            <person name="Huang H."/>
            <person name="Mo K."/>
            <person name="Hu Y."/>
        </authorList>
    </citation>
    <scope>NUCLEOTIDE SEQUENCE</scope>
    <source>
        <strain evidence="6">IB182363</strain>
    </source>
</reference>
<keyword evidence="3" id="KW-0472">Membrane</keyword>
<dbReference type="Proteomes" id="UP000639396">
    <property type="component" value="Unassembled WGS sequence"/>
</dbReference>
<dbReference type="PANTHER" id="PTHR43649:SF33">
    <property type="entry name" value="POLYGALACTURONAN_RHAMNOGALACTURONAN-BINDING PROTEIN YTCQ"/>
    <property type="match status" value="1"/>
</dbReference>
<comment type="caution">
    <text evidence="6">The sequence shown here is derived from an EMBL/GenBank/DDBJ whole genome shotgun (WGS) entry which is preliminary data.</text>
</comment>
<evidence type="ECO:0000256" key="5">
    <source>
        <dbReference type="ARBA" id="ARBA00023288"/>
    </source>
</evidence>
<keyword evidence="2" id="KW-0732">Signal</keyword>
<evidence type="ECO:0000256" key="1">
    <source>
        <dbReference type="ARBA" id="ARBA00022475"/>
    </source>
</evidence>
<dbReference type="EMBL" id="JACXJA010000006">
    <property type="protein sequence ID" value="MBD2861528.1"/>
    <property type="molecule type" value="Genomic_DNA"/>
</dbReference>
<organism evidence="6 7">
    <name type="scientific">Paenibacillus oceani</name>
    <dbReference type="NCBI Taxonomy" id="2772510"/>
    <lineage>
        <taxon>Bacteria</taxon>
        <taxon>Bacillati</taxon>
        <taxon>Bacillota</taxon>
        <taxon>Bacilli</taxon>
        <taxon>Bacillales</taxon>
        <taxon>Paenibacillaceae</taxon>
        <taxon>Paenibacillus</taxon>
    </lineage>
</organism>
<dbReference type="AlphaFoldDB" id="A0A927GYT7"/>
<dbReference type="SUPFAM" id="SSF53850">
    <property type="entry name" value="Periplasmic binding protein-like II"/>
    <property type="match status" value="1"/>
</dbReference>
<accession>A0A927GYT7</accession>
<keyword evidence="7" id="KW-1185">Reference proteome</keyword>
<evidence type="ECO:0000256" key="3">
    <source>
        <dbReference type="ARBA" id="ARBA00023136"/>
    </source>
</evidence>
<dbReference type="InterPro" id="IPR050490">
    <property type="entry name" value="Bact_solute-bd_prot1"/>
</dbReference>
<dbReference type="Gene3D" id="3.40.190.10">
    <property type="entry name" value="Periplasmic binding protein-like II"/>
    <property type="match status" value="1"/>
</dbReference>
<dbReference type="Pfam" id="PF01547">
    <property type="entry name" value="SBP_bac_1"/>
    <property type="match status" value="1"/>
</dbReference>
<protein>
    <submittedName>
        <fullName evidence="6">Extracellular solute-binding protein</fullName>
    </submittedName>
</protein>
<dbReference type="RefSeq" id="WP_190925631.1">
    <property type="nucleotide sequence ID" value="NZ_JACXJA010000006.1"/>
</dbReference>